<dbReference type="GO" id="GO:0000056">
    <property type="term" value="P:ribosomal small subunit export from nucleus"/>
    <property type="evidence" value="ECO:0007669"/>
    <property type="project" value="InterPro"/>
</dbReference>
<dbReference type="GO" id="GO:0000055">
    <property type="term" value="P:ribosomal large subunit export from nucleus"/>
    <property type="evidence" value="ECO:0007669"/>
    <property type="project" value="InterPro"/>
</dbReference>
<keyword evidence="3" id="KW-0509">mRNA transport</keyword>
<evidence type="ECO:0000313" key="9">
    <source>
        <dbReference type="EMBL" id="KAF1816479.1"/>
    </source>
</evidence>
<evidence type="ECO:0000256" key="1">
    <source>
        <dbReference type="ARBA" id="ARBA00004567"/>
    </source>
</evidence>
<evidence type="ECO:0000256" key="2">
    <source>
        <dbReference type="ARBA" id="ARBA00022448"/>
    </source>
</evidence>
<reference evidence="11" key="3">
    <citation type="submission" date="2025-04" db="UniProtKB">
        <authorList>
            <consortium name="RefSeq"/>
        </authorList>
    </citation>
    <scope>IDENTIFICATION</scope>
    <source>
        <strain evidence="11">CBS 781.70</strain>
    </source>
</reference>
<reference evidence="9 11" key="1">
    <citation type="submission" date="2020-01" db="EMBL/GenBank/DDBJ databases">
        <authorList>
            <consortium name="DOE Joint Genome Institute"/>
            <person name="Haridas S."/>
            <person name="Albert R."/>
            <person name="Binder M."/>
            <person name="Bloem J."/>
            <person name="Labutti K."/>
            <person name="Salamov A."/>
            <person name="Andreopoulos B."/>
            <person name="Baker S.E."/>
            <person name="Barry K."/>
            <person name="Bills G."/>
            <person name="Bluhm B.H."/>
            <person name="Cannon C."/>
            <person name="Castanera R."/>
            <person name="Culley D.E."/>
            <person name="Daum C."/>
            <person name="Ezra D."/>
            <person name="Gonzalez J.B."/>
            <person name="Henrissat B."/>
            <person name="Kuo A."/>
            <person name="Liang C."/>
            <person name="Lipzen A."/>
            <person name="Lutzoni F."/>
            <person name="Magnuson J."/>
            <person name="Mondo S."/>
            <person name="Nolan M."/>
            <person name="Ohm R."/>
            <person name="Pangilinan J."/>
            <person name="Park H.-J."/>
            <person name="Ramirez L."/>
            <person name="Alfaro M."/>
            <person name="Sun H."/>
            <person name="Tritt A."/>
            <person name="Yoshinaga Y."/>
            <person name="Zwiers L.-H."/>
            <person name="Turgeon B.G."/>
            <person name="Goodwin S.B."/>
            <person name="Spatafora J.W."/>
            <person name="Crous P.W."/>
            <person name="Grigoriev I.V."/>
        </authorList>
    </citation>
    <scope>NUCLEOTIDE SEQUENCE</scope>
    <source>
        <strain evidence="9 11">CBS 781.70</strain>
    </source>
</reference>
<evidence type="ECO:0000256" key="4">
    <source>
        <dbReference type="ARBA" id="ARBA00022927"/>
    </source>
</evidence>
<feature type="compositionally biased region" description="Basic residues" evidence="8">
    <location>
        <begin position="80"/>
        <end position="90"/>
    </location>
</feature>
<evidence type="ECO:0000256" key="6">
    <source>
        <dbReference type="ARBA" id="ARBA00023132"/>
    </source>
</evidence>
<dbReference type="RefSeq" id="XP_033538110.1">
    <property type="nucleotide sequence ID" value="XM_033682703.1"/>
</dbReference>
<keyword evidence="10" id="KW-1185">Reference proteome</keyword>
<sequence>MVRVLNYTPSWLSRLSPDANIFANTAPRSPARPSNGTKKAGAAAVPLKKVAYRGTQIFVAVGNEVRWTDLQRLKDEHQAKARRRLSRPRGHSVSDDDEDDEEDYSYTILKPNFDGEILQLIISPNQDYLAMVTAATVHIATIPETSQLQKSDRGPYRLKTFQLGPTIHVIEKPAVASLLWHPLGHMGCCIVTVTVDAVVRLWEVSREDRWSFDTPSLTINLPALIDASTSEDAMRASVNNANTGFSPDDVDMKVASTCFGTSDPSFGHAWSATTLWIAMANGCVYSLCPCLPTKWEAPPGFFKAVSTYVSAEMSPNDSKKEENLQLDLLHQWFTELEGQEPIKVSGRPGYPSAEVFYRPVQPGPIPKLQGPFIPEPDIMGDCEVSDLVVTALTKPRDLDLHDSLYASAAEEEVQCLSSNILSLLTTDGKVYNCLNLTGVTAAWLPFTSEANDSDDEPDADALLNFEVITLHDTEHLFKASFSPDPFSPFTYFVTDLNGVYSLSLSSTVDTFIDEIEDPLSERLSLRLEQWFQRAKSIVDHVLPFPEAVARTNISACITLSDSEIGYFLLTAANGQPFAANLDIPSDILETDVANASGYDIEDLNLGALVLAEPRHPFMPSDRLVEDPGLLSFVENVIPQRHRRRYENEVRLGPETLAIMTDIHRYLAEETIGINDAVSDLFTRCERLLGEFRDQLQKTKELVRKIDAVTGEDDDDFQTDEAGEALLADEKLREKFARTTERQRELVAQHERLKQKLARLGGLELSEKEKAWVREVYQVAGAIEGGEVEGGKKGKSVVGRVKEVAGLKEELRGRVEAVVRVGEGKKGVEGTGGGAPKVPTGYRKARMGQVMEMLARQESLVEATGGRLERLRDVVR</sequence>
<dbReference type="Proteomes" id="UP000504638">
    <property type="component" value="Unplaced"/>
</dbReference>
<dbReference type="PANTHER" id="PTHR13257">
    <property type="entry name" value="NUCLEOPORIN NUP84-RELATED"/>
    <property type="match status" value="1"/>
</dbReference>
<evidence type="ECO:0000313" key="10">
    <source>
        <dbReference type="Proteomes" id="UP000504638"/>
    </source>
</evidence>
<evidence type="ECO:0000256" key="7">
    <source>
        <dbReference type="ARBA" id="ARBA00023242"/>
    </source>
</evidence>
<keyword evidence="2" id="KW-0813">Transport</keyword>
<dbReference type="GO" id="GO:0006406">
    <property type="term" value="P:mRNA export from nucleus"/>
    <property type="evidence" value="ECO:0007669"/>
    <property type="project" value="TreeGrafter"/>
</dbReference>
<gene>
    <name evidence="9 11" type="ORF">P152DRAFT_511247</name>
</gene>
<dbReference type="PANTHER" id="PTHR13257:SF0">
    <property type="entry name" value="NUCLEAR PORE COMPLEX PROTEIN NUP88"/>
    <property type="match status" value="1"/>
</dbReference>
<dbReference type="AlphaFoldDB" id="A0A6G1GF26"/>
<dbReference type="GeneID" id="54423273"/>
<protein>
    <recommendedName>
        <fullName evidence="12">Nuclear pore complex protein An-Nup82</fullName>
    </recommendedName>
</protein>
<keyword evidence="7" id="KW-0539">Nucleus</keyword>
<name>A0A6G1GF26_9PEZI</name>
<evidence type="ECO:0000256" key="3">
    <source>
        <dbReference type="ARBA" id="ARBA00022816"/>
    </source>
</evidence>
<dbReference type="EMBL" id="ML975150">
    <property type="protein sequence ID" value="KAF1816479.1"/>
    <property type="molecule type" value="Genomic_DNA"/>
</dbReference>
<keyword evidence="4" id="KW-0653">Protein transport</keyword>
<dbReference type="InterPro" id="IPR037700">
    <property type="entry name" value="NUP88/NUP82"/>
</dbReference>
<comment type="subcellular location">
    <subcellularLocation>
        <location evidence="1">Nucleus</location>
        <location evidence="1">Nuclear pore complex</location>
    </subcellularLocation>
</comment>
<evidence type="ECO:0008006" key="12">
    <source>
        <dbReference type="Google" id="ProtNLM"/>
    </source>
</evidence>
<dbReference type="OrthoDB" id="341482at2759"/>
<dbReference type="GO" id="GO:0005643">
    <property type="term" value="C:nuclear pore"/>
    <property type="evidence" value="ECO:0007669"/>
    <property type="project" value="UniProtKB-SubCell"/>
</dbReference>
<feature type="region of interest" description="Disordered" evidence="8">
    <location>
        <begin position="77"/>
        <end position="102"/>
    </location>
</feature>
<evidence type="ECO:0000256" key="8">
    <source>
        <dbReference type="SAM" id="MobiDB-lite"/>
    </source>
</evidence>
<keyword evidence="6" id="KW-0906">Nuclear pore complex</keyword>
<organism evidence="9">
    <name type="scientific">Eremomyces bilateralis CBS 781.70</name>
    <dbReference type="NCBI Taxonomy" id="1392243"/>
    <lineage>
        <taxon>Eukaryota</taxon>
        <taxon>Fungi</taxon>
        <taxon>Dikarya</taxon>
        <taxon>Ascomycota</taxon>
        <taxon>Pezizomycotina</taxon>
        <taxon>Dothideomycetes</taxon>
        <taxon>Dothideomycetes incertae sedis</taxon>
        <taxon>Eremomycetales</taxon>
        <taxon>Eremomycetaceae</taxon>
        <taxon>Eremomyces</taxon>
    </lineage>
</organism>
<reference evidence="11" key="2">
    <citation type="submission" date="2020-04" db="EMBL/GenBank/DDBJ databases">
        <authorList>
            <consortium name="NCBI Genome Project"/>
        </authorList>
    </citation>
    <scope>NUCLEOTIDE SEQUENCE</scope>
    <source>
        <strain evidence="11">CBS 781.70</strain>
    </source>
</reference>
<dbReference type="GO" id="GO:0017056">
    <property type="term" value="F:structural constituent of nuclear pore"/>
    <property type="evidence" value="ECO:0007669"/>
    <property type="project" value="InterPro"/>
</dbReference>
<evidence type="ECO:0000313" key="11">
    <source>
        <dbReference type="RefSeq" id="XP_033538110.1"/>
    </source>
</evidence>
<evidence type="ECO:0000256" key="5">
    <source>
        <dbReference type="ARBA" id="ARBA00023010"/>
    </source>
</evidence>
<dbReference type="GO" id="GO:0006606">
    <property type="term" value="P:protein import into nucleus"/>
    <property type="evidence" value="ECO:0007669"/>
    <property type="project" value="TreeGrafter"/>
</dbReference>
<keyword evidence="5" id="KW-0811">Translocation</keyword>
<accession>A0A6G1GF26</accession>
<proteinExistence type="predicted"/>